<protein>
    <submittedName>
        <fullName evidence="1">Uncharacterized protein</fullName>
    </submittedName>
</protein>
<name>A0ACC3MYE9_9PEZI</name>
<sequence>MAIGDSGCDDCLNRPAYKITPCNHTSCNKHFHITESVNGSCGVCGKVTYDLPFSSINTFESWVRSLKIRVGHVIIFIDNVKQESQNDRIPSLFSSKNTWSATKSDIAMQRGSGQTSSARENDSGNPRDFAPQTPTRAPRRLNMNNSLAGVSQQKYVAPHLRQGQPTGARAAIEAMLERPIRPQSSASNASDTSNQTFATQAPMPDFRAGRYDPRPAPPIEYAAPLTNPGGRYRYGQSQLVQQMGNFSLTPHNGNGTGAPVPSFGQGMGSGGNSIFATPQSNRSSANDSAVEGSRAMMLAQQIRRGRADDGRGLETPGPAIRAPKSNLPSVLQRGFVVAAAATDDNSDHPLASVRNANIRGNAAIYIGKEETPMPAWYTSMQDTELPPTVEDAMAALPFIEACRAARPSTAGVIRVVGIPYTCSRAEIVAFLGRNAQICSQPVGSNFHAVHILMDRLSGKTMDAFIEVENDKEAHWIVTQFAKRAAQGRHAMIGNRSVELQQSNQQELMRELFPLGKRVTFYGGMPAIDDTPQYLYPNVRSTGFMGFLNEEELAHMNKHAEMPNRSPFAQRCLIRIYELIISTLHKYPWYAIDRVLIKERNALYDVVLTCLKALITLLRKTGGHGGHDPTKPTNNTLHEYVVAVVTCPGFSEAQKAYVLMFVKESGYGQYTLEKGMNLRFGGTDTYADKWPFRVLAKKPSVSDELVEASAVYVIAQFFSGLMRDATSAAQTSIADVVASRSERASVPQFGRLTIDYGEATTMADYGRIELNYLESTLSMILPRAGSATGSHSLITTNPL</sequence>
<evidence type="ECO:0000313" key="1">
    <source>
        <dbReference type="EMBL" id="KAK3706410.1"/>
    </source>
</evidence>
<keyword evidence="2" id="KW-1185">Reference proteome</keyword>
<dbReference type="Proteomes" id="UP001281147">
    <property type="component" value="Unassembled WGS sequence"/>
</dbReference>
<proteinExistence type="predicted"/>
<comment type="caution">
    <text evidence="1">The sequence shown here is derived from an EMBL/GenBank/DDBJ whole genome shotgun (WGS) entry which is preliminary data.</text>
</comment>
<dbReference type="EMBL" id="JAUTXU010000120">
    <property type="protein sequence ID" value="KAK3706410.1"/>
    <property type="molecule type" value="Genomic_DNA"/>
</dbReference>
<accession>A0ACC3MYE9</accession>
<gene>
    <name evidence="1" type="ORF">LTR37_012788</name>
</gene>
<evidence type="ECO:0000313" key="2">
    <source>
        <dbReference type="Proteomes" id="UP001281147"/>
    </source>
</evidence>
<organism evidence="1 2">
    <name type="scientific">Vermiconidia calcicola</name>
    <dbReference type="NCBI Taxonomy" id="1690605"/>
    <lineage>
        <taxon>Eukaryota</taxon>
        <taxon>Fungi</taxon>
        <taxon>Dikarya</taxon>
        <taxon>Ascomycota</taxon>
        <taxon>Pezizomycotina</taxon>
        <taxon>Dothideomycetes</taxon>
        <taxon>Dothideomycetidae</taxon>
        <taxon>Mycosphaerellales</taxon>
        <taxon>Extremaceae</taxon>
        <taxon>Vermiconidia</taxon>
    </lineage>
</organism>
<reference evidence="1" key="1">
    <citation type="submission" date="2023-07" db="EMBL/GenBank/DDBJ databases">
        <title>Black Yeasts Isolated from many extreme environments.</title>
        <authorList>
            <person name="Coleine C."/>
            <person name="Stajich J.E."/>
            <person name="Selbmann L."/>
        </authorList>
    </citation>
    <scope>NUCLEOTIDE SEQUENCE</scope>
    <source>
        <strain evidence="1">CCFEE 5714</strain>
    </source>
</reference>